<gene>
    <name evidence="2" type="ORF">PCOR1329_LOCUS9535</name>
</gene>
<organism evidence="2 3">
    <name type="scientific">Prorocentrum cordatum</name>
    <dbReference type="NCBI Taxonomy" id="2364126"/>
    <lineage>
        <taxon>Eukaryota</taxon>
        <taxon>Sar</taxon>
        <taxon>Alveolata</taxon>
        <taxon>Dinophyceae</taxon>
        <taxon>Prorocentrales</taxon>
        <taxon>Prorocentraceae</taxon>
        <taxon>Prorocentrum</taxon>
    </lineage>
</organism>
<feature type="region of interest" description="Disordered" evidence="1">
    <location>
        <begin position="291"/>
        <end position="312"/>
    </location>
</feature>
<dbReference type="Proteomes" id="UP001189429">
    <property type="component" value="Unassembled WGS sequence"/>
</dbReference>
<evidence type="ECO:0000313" key="2">
    <source>
        <dbReference type="EMBL" id="CAK0801804.1"/>
    </source>
</evidence>
<comment type="caution">
    <text evidence="2">The sequence shown here is derived from an EMBL/GenBank/DDBJ whole genome shotgun (WGS) entry which is preliminary data.</text>
</comment>
<evidence type="ECO:0000256" key="1">
    <source>
        <dbReference type="SAM" id="MobiDB-lite"/>
    </source>
</evidence>
<keyword evidence="3" id="KW-1185">Reference proteome</keyword>
<accession>A0ABN9Q8D9</accession>
<dbReference type="EMBL" id="CAUYUJ010002663">
    <property type="protein sequence ID" value="CAK0801804.1"/>
    <property type="molecule type" value="Genomic_DNA"/>
</dbReference>
<proteinExistence type="predicted"/>
<evidence type="ECO:0000313" key="3">
    <source>
        <dbReference type="Proteomes" id="UP001189429"/>
    </source>
</evidence>
<protein>
    <submittedName>
        <fullName evidence="2">Uncharacterized protein</fullName>
    </submittedName>
</protein>
<reference evidence="2" key="1">
    <citation type="submission" date="2023-10" db="EMBL/GenBank/DDBJ databases">
        <authorList>
            <person name="Chen Y."/>
            <person name="Shah S."/>
            <person name="Dougan E. K."/>
            <person name="Thang M."/>
            <person name="Chan C."/>
        </authorList>
    </citation>
    <scope>NUCLEOTIDE SEQUENCE [LARGE SCALE GENOMIC DNA]</scope>
</reference>
<sequence>MLLLLGPDGQDDAAKWAAVLDRLRAELQADKPIEQSVDSLNGLLKSAKAKNMVAIQRVAAARFAFDTAREVPQTAEQDEAKAKQLVIETTEKLRQAAHVALPAETEELQSMAQVVVKLKQASAAQAAPAAAPEAQEVRRLRRLPRNMGAAWMWMLAWLMRAWTSWAMGRVASTSGPAASRSLKARRAASCGPKRHLGSVASVAKKLKASPADAQCTQAPQCRHNAGFRTCRGGGLLLPLVRIIPNISSHMAVGFLWAKRMCLSCTRRRTKRNGQPLNIMNASQRIESQSIATAGKGHRRADKDAPVPSDGVSHIASTSTAATATMPNLAGHFGSTVSRQGRCHGEGYALMPSQSNPHNKCKCATDVTLNAGNLRPCVDCIADASAQIALARELYAPVDLMTDRQSQVGDTSYRGI</sequence>
<name>A0ABN9Q8D9_9DINO</name>